<evidence type="ECO:0000313" key="5">
    <source>
        <dbReference type="Proteomes" id="UP000663828"/>
    </source>
</evidence>
<evidence type="ECO:0000259" key="3">
    <source>
        <dbReference type="PROSITE" id="PS50146"/>
    </source>
</evidence>
<dbReference type="Proteomes" id="UP000663828">
    <property type="component" value="Unassembled WGS sequence"/>
</dbReference>
<gene>
    <name evidence="4" type="ORF">XAT740_LOCUS18523</name>
</gene>
<feature type="transmembrane region" description="Helical" evidence="2">
    <location>
        <begin position="1214"/>
        <end position="1233"/>
    </location>
</feature>
<feature type="domain" description="DAGKc" evidence="3">
    <location>
        <begin position="854"/>
        <end position="1004"/>
    </location>
</feature>
<dbReference type="InterPro" id="IPR001206">
    <property type="entry name" value="Diacylglycerol_kinase_cat_dom"/>
</dbReference>
<keyword evidence="2" id="KW-1133">Transmembrane helix</keyword>
<dbReference type="Pfam" id="PF00781">
    <property type="entry name" value="DAGK_cat"/>
    <property type="match status" value="1"/>
</dbReference>
<dbReference type="GO" id="GO:0016020">
    <property type="term" value="C:membrane"/>
    <property type="evidence" value="ECO:0007669"/>
    <property type="project" value="GOC"/>
</dbReference>
<comment type="caution">
    <text evidence="4">The sequence shown here is derived from an EMBL/GenBank/DDBJ whole genome shotgun (WGS) entry which is preliminary data.</text>
</comment>
<dbReference type="AlphaFoldDB" id="A0A814PCJ5"/>
<keyword evidence="2" id="KW-0812">Transmembrane</keyword>
<dbReference type="InterPro" id="IPR026854">
    <property type="entry name" value="VPS13_N"/>
</dbReference>
<evidence type="ECO:0000256" key="1">
    <source>
        <dbReference type="ARBA" id="ARBA00022448"/>
    </source>
</evidence>
<dbReference type="InterPro" id="IPR016064">
    <property type="entry name" value="NAD/diacylglycerol_kinase_sf"/>
</dbReference>
<dbReference type="PANTHER" id="PTHR12358:SF111">
    <property type="entry name" value="CERAMIDE KINASE, ISOFORM A"/>
    <property type="match status" value="1"/>
</dbReference>
<dbReference type="PANTHER" id="PTHR12358">
    <property type="entry name" value="SPHINGOSINE KINASE"/>
    <property type="match status" value="1"/>
</dbReference>
<dbReference type="GO" id="GO:0006672">
    <property type="term" value="P:ceramide metabolic process"/>
    <property type="evidence" value="ECO:0007669"/>
    <property type="project" value="TreeGrafter"/>
</dbReference>
<reference evidence="4" key="1">
    <citation type="submission" date="2021-02" db="EMBL/GenBank/DDBJ databases">
        <authorList>
            <person name="Nowell W R."/>
        </authorList>
    </citation>
    <scope>NUCLEOTIDE SEQUENCE</scope>
</reference>
<name>A0A814PCJ5_ADIRI</name>
<keyword evidence="5" id="KW-1185">Reference proteome</keyword>
<evidence type="ECO:0000313" key="4">
    <source>
        <dbReference type="EMBL" id="CAF1104291.1"/>
    </source>
</evidence>
<accession>A0A814PCJ5</accession>
<dbReference type="EMBL" id="CAJNOR010001238">
    <property type="protein sequence ID" value="CAF1104291.1"/>
    <property type="molecule type" value="Genomic_DNA"/>
</dbReference>
<sequence length="1234" mass="143195">MVWKNFIHYVINKYLKNYIERLDYEKLKLSLKTGHVNLDNLRLKPEALAYFNIPATVAVGYIERLQITIPWMHLNTKATEVHLSGLYLLIVPKSELSPDLNEHYSEKMARVQQKLENLRKSDPDNGKIYNREVPFVEKMRLQIMQNLVITVENVHISYEMKSSTKLGHPFSFGITMHYLELQTATNVLLSRRIEGNTLLVYKIKEMRSLSIYWNTKCQSRFDIPFNDVVNDLKSKVATDQNKLNNADMNYILRPMDIITECVVVLKPKESYYERTRMYCDIQVEKINIFVNSEQISDILAFIKVQNYTTFFDRCREYRQLLMQQSLGRQPITEEQKQRIYFLEMKLDVFNLAYIKHKVELEVNILHPQTKDQKFDQQGINSTRQSRWKSLSKVKHGFNHITKVIDQVKTTIATTTAAFAENEQEYYYEDSPKIDVELIVNKTDLNIMENNELIAYICVTDIWMNIKRMSVSRSIECMIDLQTAHIYGMQSNKEQRPILIMGTMSTFSPFVHVEFELFPADKKSDYRLHLVMQPLKVFYDEVIFNWLVDCFSSKDKLEWHPQTKAKQHTDLSPKKIFNIHMNLKKTALFLMQNNDTKQNFSTIRVQFNELTLKSSSDRKVIDNNLFQDNPEDRKFYAKYQFELSDLRIDYSDSNKNRLYILRRSPLIDICFYKCNYSHHPTLTKWRIGSKIALGDIQLSEIPLNPVMPTTLVLTTCSVDKEPYDLLICIDDDSKNVSATTIDEILSLIDRIDSIQLQLKLLTNNKTDAAKSETIPFDKLLNIRQIDEPLNDSISSSVKQRFETKSLSQSTRIRLRYAHVSELFLWTVKQLEVDLDRSIAQRLCSVSNRYLSKLKKRPRNLLIFINPECGKGVGNSVYEEQVLPLFEEMNLTVNTIYTERANHARDYIKENSLDDYDGVISVGGDGMFSEICHSLLLKTAQQAKLDVNDPTTHLVPPQLRIGVIPAGSTDAVAFGTTGYNDPVTSTLQIIVGESLLIDITTVHNEHGFVRFMATMFAYGFFGNIIEQSENWRIFGPLRYTLAGIVQFLRNVSYNTEIIITQASNKSDQIKRRGHYETINCLNMPGRCHKSKLGMSPTVHLADGSFDVVLVKHSWRLHFLRFLHRAANDSHGIEKLSNVERFRATEVCIHPLVVHHDNELGNWSCDGELIDAKQVTIHAHHQALKLFATGINLDQVKKINEQQSMNSPSDRMTRCCFLFLIICCFVVFTFVCYRCLF</sequence>
<dbReference type="Gene3D" id="2.60.200.40">
    <property type="match status" value="1"/>
</dbReference>
<keyword evidence="2" id="KW-0472">Membrane</keyword>
<dbReference type="InterPro" id="IPR050187">
    <property type="entry name" value="Lipid_Phosphate_FormReg"/>
</dbReference>
<evidence type="ECO:0000256" key="2">
    <source>
        <dbReference type="SAM" id="Phobius"/>
    </source>
</evidence>
<organism evidence="4 5">
    <name type="scientific">Adineta ricciae</name>
    <name type="common">Rotifer</name>
    <dbReference type="NCBI Taxonomy" id="249248"/>
    <lineage>
        <taxon>Eukaryota</taxon>
        <taxon>Metazoa</taxon>
        <taxon>Spiralia</taxon>
        <taxon>Gnathifera</taxon>
        <taxon>Rotifera</taxon>
        <taxon>Eurotatoria</taxon>
        <taxon>Bdelloidea</taxon>
        <taxon>Adinetida</taxon>
        <taxon>Adinetidae</taxon>
        <taxon>Adineta</taxon>
    </lineage>
</organism>
<dbReference type="Pfam" id="PF12624">
    <property type="entry name" value="VPS13_N"/>
    <property type="match status" value="1"/>
</dbReference>
<dbReference type="SUPFAM" id="SSF111331">
    <property type="entry name" value="NAD kinase/diacylglycerol kinase-like"/>
    <property type="match status" value="1"/>
</dbReference>
<dbReference type="GO" id="GO:0001729">
    <property type="term" value="F:ceramide kinase activity"/>
    <property type="evidence" value="ECO:0007669"/>
    <property type="project" value="TreeGrafter"/>
</dbReference>
<keyword evidence="1" id="KW-0813">Transport</keyword>
<proteinExistence type="predicted"/>
<protein>
    <recommendedName>
        <fullName evidence="3">DAGKc domain-containing protein</fullName>
    </recommendedName>
</protein>
<dbReference type="PROSITE" id="PS50146">
    <property type="entry name" value="DAGK"/>
    <property type="match status" value="1"/>
</dbReference>
<dbReference type="InterPro" id="IPR017438">
    <property type="entry name" value="ATP-NAD_kinase_N"/>
</dbReference>
<dbReference type="Gene3D" id="3.40.50.10330">
    <property type="entry name" value="Probable inorganic polyphosphate/atp-NAD kinase, domain 1"/>
    <property type="match status" value="1"/>
</dbReference>